<organism evidence="2 3">
    <name type="scientific">Ooceraea biroi</name>
    <name type="common">Clonal raider ant</name>
    <name type="synonym">Cerapachys biroi</name>
    <dbReference type="NCBI Taxonomy" id="2015173"/>
    <lineage>
        <taxon>Eukaryota</taxon>
        <taxon>Metazoa</taxon>
        <taxon>Ecdysozoa</taxon>
        <taxon>Arthropoda</taxon>
        <taxon>Hexapoda</taxon>
        <taxon>Insecta</taxon>
        <taxon>Pterygota</taxon>
        <taxon>Neoptera</taxon>
        <taxon>Endopterygota</taxon>
        <taxon>Hymenoptera</taxon>
        <taxon>Apocrita</taxon>
        <taxon>Aculeata</taxon>
        <taxon>Formicoidea</taxon>
        <taxon>Formicidae</taxon>
        <taxon>Dorylinae</taxon>
        <taxon>Ooceraea</taxon>
    </lineage>
</organism>
<dbReference type="Pfam" id="PF16087">
    <property type="entry name" value="DUF4817"/>
    <property type="match status" value="1"/>
</dbReference>
<dbReference type="OrthoDB" id="10029506at2759"/>
<dbReference type="Proteomes" id="UP000279307">
    <property type="component" value="Chromosome 11"/>
</dbReference>
<sequence length="132" mass="15450">MHFVYGLANGNARQARRIYNDRYPNRHVPHVSTFIRIHQRLMETGSFARKTNDIPGRPRTKTPALEEAVLNEIEHHPETSTRKIAADLHALLPRDFPQRLIFCRCSKKSHEILNSLHRYSLLMRLISRETLS</sequence>
<gene>
    <name evidence="2" type="ORF">DMN91_011326</name>
</gene>
<feature type="domain" description="DUF4817" evidence="1">
    <location>
        <begin position="5"/>
        <end position="47"/>
    </location>
</feature>
<name>A0A3L8D9U9_OOCBI</name>
<evidence type="ECO:0000313" key="2">
    <source>
        <dbReference type="EMBL" id="RLU17257.1"/>
    </source>
</evidence>
<dbReference type="PANTHER" id="PTHR47326">
    <property type="entry name" value="TRANSPOSABLE ELEMENT TC3 TRANSPOSASE-LIKE PROTEIN"/>
    <property type="match status" value="1"/>
</dbReference>
<dbReference type="InterPro" id="IPR032135">
    <property type="entry name" value="DUF4817"/>
</dbReference>
<dbReference type="PANTHER" id="PTHR47326:SF1">
    <property type="entry name" value="HTH PSQ-TYPE DOMAIN-CONTAINING PROTEIN"/>
    <property type="match status" value="1"/>
</dbReference>
<reference evidence="2 3" key="1">
    <citation type="journal article" date="2018" name="Genome Res.">
        <title>The genomic architecture and molecular evolution of ant odorant receptors.</title>
        <authorList>
            <person name="McKenzie S.K."/>
            <person name="Kronauer D.J.C."/>
        </authorList>
    </citation>
    <scope>NUCLEOTIDE SEQUENCE [LARGE SCALE GENOMIC DNA]</scope>
    <source>
        <strain evidence="2">Clonal line C1</strain>
    </source>
</reference>
<proteinExistence type="predicted"/>
<dbReference type="EMBL" id="QOIP01000011">
    <property type="protein sequence ID" value="RLU17257.1"/>
    <property type="molecule type" value="Genomic_DNA"/>
</dbReference>
<dbReference type="AlphaFoldDB" id="A0A3L8D9U9"/>
<protein>
    <recommendedName>
        <fullName evidence="1">DUF4817 domain-containing protein</fullName>
    </recommendedName>
</protein>
<evidence type="ECO:0000313" key="3">
    <source>
        <dbReference type="Proteomes" id="UP000279307"/>
    </source>
</evidence>
<accession>A0A3L8D9U9</accession>
<evidence type="ECO:0000259" key="1">
    <source>
        <dbReference type="Pfam" id="PF16087"/>
    </source>
</evidence>
<comment type="caution">
    <text evidence="2">The sequence shown here is derived from an EMBL/GenBank/DDBJ whole genome shotgun (WGS) entry which is preliminary data.</text>
</comment>